<dbReference type="SUPFAM" id="SSF56436">
    <property type="entry name" value="C-type lectin-like"/>
    <property type="match status" value="1"/>
</dbReference>
<dbReference type="RefSeq" id="XP_015268547.1">
    <property type="nucleotide sequence ID" value="XM_015413061.1"/>
</dbReference>
<sequence length="182" mass="20674">MIRYVGIAVGIAVPLVLFIITVTDWSSTVKVLGRESKQQQQQHCDVDDSVPCRPACPTGWLNYEGKCYFFSEEEKNWTSSQSFCASHGSSLAVIETEAEKAFIMHYGCSIDYWIGLQKEPDQTWKWIDGTELNDMLEVKGEGGDCVFLNSDSAVSSRCHRIRNWVCSHPDIYTKKRRYSATK</sequence>
<accession>A0ABM1K4B0</accession>
<dbReference type="Proteomes" id="UP000694871">
    <property type="component" value="Unplaced"/>
</dbReference>
<evidence type="ECO:0000256" key="3">
    <source>
        <dbReference type="SAM" id="Phobius"/>
    </source>
</evidence>
<organism evidence="5 7">
    <name type="scientific">Gekko japonicus</name>
    <name type="common">Schlegel's Japanese gecko</name>
    <dbReference type="NCBI Taxonomy" id="146911"/>
    <lineage>
        <taxon>Eukaryota</taxon>
        <taxon>Metazoa</taxon>
        <taxon>Chordata</taxon>
        <taxon>Craniata</taxon>
        <taxon>Vertebrata</taxon>
        <taxon>Euteleostomi</taxon>
        <taxon>Lepidosauria</taxon>
        <taxon>Squamata</taxon>
        <taxon>Bifurcata</taxon>
        <taxon>Gekkota</taxon>
        <taxon>Gekkonidae</taxon>
        <taxon>Gekkoninae</taxon>
        <taxon>Gekko</taxon>
    </lineage>
</organism>
<feature type="transmembrane region" description="Helical" evidence="3">
    <location>
        <begin position="6"/>
        <end position="27"/>
    </location>
</feature>
<dbReference type="RefSeq" id="XP_015268546.1">
    <property type="nucleotide sequence ID" value="XM_015413060.1"/>
</dbReference>
<name>A0ABM1K4B0_GEKJA</name>
<dbReference type="InterPro" id="IPR016186">
    <property type="entry name" value="C-type_lectin-like/link_sf"/>
</dbReference>
<dbReference type="InterPro" id="IPR001304">
    <property type="entry name" value="C-type_lectin-like"/>
</dbReference>
<evidence type="ECO:0000256" key="2">
    <source>
        <dbReference type="ARBA" id="ARBA00022734"/>
    </source>
</evidence>
<proteinExistence type="predicted"/>
<keyword evidence="5" id="KW-1185">Reference proteome</keyword>
<reference evidence="6 7" key="1">
    <citation type="submission" date="2025-05" db="UniProtKB">
        <authorList>
            <consortium name="RefSeq"/>
        </authorList>
    </citation>
    <scope>IDENTIFICATION</scope>
</reference>
<evidence type="ECO:0000313" key="5">
    <source>
        <dbReference type="Proteomes" id="UP000694871"/>
    </source>
</evidence>
<dbReference type="PANTHER" id="PTHR45710:SF35">
    <property type="entry name" value="C-TYPE LECTIN DOMAIN FAMILY 2 MEMBER D"/>
    <property type="match status" value="1"/>
</dbReference>
<evidence type="ECO:0000313" key="7">
    <source>
        <dbReference type="RefSeq" id="XP_015268547.1"/>
    </source>
</evidence>
<dbReference type="InterPro" id="IPR050828">
    <property type="entry name" value="C-type_lectin/matrix_domain"/>
</dbReference>
<dbReference type="SMART" id="SM00034">
    <property type="entry name" value="CLECT"/>
    <property type="match status" value="1"/>
</dbReference>
<protein>
    <submittedName>
        <fullName evidence="6 7">C-type lectin domain family 2 member B-like</fullName>
    </submittedName>
</protein>
<comment type="subcellular location">
    <subcellularLocation>
        <location evidence="1">Cell membrane</location>
        <topology evidence="1">Single-pass type II membrane protein</topology>
    </subcellularLocation>
</comment>
<evidence type="ECO:0000313" key="6">
    <source>
        <dbReference type="RefSeq" id="XP_015268546.1"/>
    </source>
</evidence>
<dbReference type="PROSITE" id="PS50041">
    <property type="entry name" value="C_TYPE_LECTIN_2"/>
    <property type="match status" value="1"/>
</dbReference>
<feature type="domain" description="C-type lectin" evidence="4">
    <location>
        <begin position="63"/>
        <end position="167"/>
    </location>
</feature>
<gene>
    <name evidence="6 7" type="primary">LOC107112004</name>
</gene>
<dbReference type="InterPro" id="IPR016187">
    <property type="entry name" value="CTDL_fold"/>
</dbReference>
<dbReference type="PANTHER" id="PTHR45710">
    <property type="entry name" value="C-TYPE LECTIN DOMAIN-CONTAINING PROTEIN 180"/>
    <property type="match status" value="1"/>
</dbReference>
<dbReference type="Gene3D" id="3.10.100.10">
    <property type="entry name" value="Mannose-Binding Protein A, subunit A"/>
    <property type="match status" value="1"/>
</dbReference>
<dbReference type="Pfam" id="PF00059">
    <property type="entry name" value="Lectin_C"/>
    <property type="match status" value="1"/>
</dbReference>
<evidence type="ECO:0000259" key="4">
    <source>
        <dbReference type="PROSITE" id="PS50041"/>
    </source>
</evidence>
<dbReference type="InterPro" id="IPR033992">
    <property type="entry name" value="NKR-like_CTLD"/>
</dbReference>
<evidence type="ECO:0000256" key="1">
    <source>
        <dbReference type="ARBA" id="ARBA00004401"/>
    </source>
</evidence>
<keyword evidence="2" id="KW-0430">Lectin</keyword>
<keyword evidence="3" id="KW-0472">Membrane</keyword>
<dbReference type="GeneID" id="107112004"/>
<keyword evidence="3" id="KW-0812">Transmembrane</keyword>
<dbReference type="CDD" id="cd03593">
    <property type="entry name" value="CLECT_NK_receptors_like"/>
    <property type="match status" value="1"/>
</dbReference>
<keyword evidence="3" id="KW-1133">Transmembrane helix</keyword>